<feature type="region of interest" description="Disordered" evidence="6">
    <location>
        <begin position="280"/>
        <end position="311"/>
    </location>
</feature>
<dbReference type="GO" id="GO:0006281">
    <property type="term" value="P:DNA repair"/>
    <property type="evidence" value="ECO:0007669"/>
    <property type="project" value="TreeGrafter"/>
</dbReference>
<dbReference type="PANTHER" id="PTHR12663">
    <property type="entry name" value="ANDROGEN INDUCED INHIBITOR OF PROLIFERATION AS3 / PDS5-RELATED"/>
    <property type="match status" value="1"/>
</dbReference>
<name>A0A4Z1ISS2_9HELO</name>
<dbReference type="EMBL" id="PQXN01000020">
    <property type="protein sequence ID" value="TGO62360.1"/>
    <property type="molecule type" value="Genomic_DNA"/>
</dbReference>
<feature type="compositionally biased region" description="Acidic residues" evidence="6">
    <location>
        <begin position="1359"/>
        <end position="1382"/>
    </location>
</feature>
<dbReference type="Proteomes" id="UP000297527">
    <property type="component" value="Unassembled WGS sequence"/>
</dbReference>
<dbReference type="InterPro" id="IPR011989">
    <property type="entry name" value="ARM-like"/>
</dbReference>
<feature type="compositionally biased region" description="Acidic residues" evidence="6">
    <location>
        <begin position="1409"/>
        <end position="1429"/>
    </location>
</feature>
<dbReference type="CDD" id="cd19953">
    <property type="entry name" value="PDS5"/>
    <property type="match status" value="1"/>
</dbReference>
<dbReference type="InterPro" id="IPR016024">
    <property type="entry name" value="ARM-type_fold"/>
</dbReference>
<evidence type="ECO:0000256" key="2">
    <source>
        <dbReference type="ARBA" id="ARBA00022618"/>
    </source>
</evidence>
<evidence type="ECO:0000313" key="8">
    <source>
        <dbReference type="Proteomes" id="UP000297527"/>
    </source>
</evidence>
<dbReference type="PANTHER" id="PTHR12663:SF0">
    <property type="entry name" value="PRECOCIOUS DISSOCIATION OF SISTERS 5, ISOFORM A"/>
    <property type="match status" value="1"/>
</dbReference>
<dbReference type="GO" id="GO:0000785">
    <property type="term" value="C:chromatin"/>
    <property type="evidence" value="ECO:0007669"/>
    <property type="project" value="TreeGrafter"/>
</dbReference>
<feature type="compositionally biased region" description="Low complexity" evidence="6">
    <location>
        <begin position="1452"/>
        <end position="1467"/>
    </location>
</feature>
<evidence type="ECO:0000256" key="5">
    <source>
        <dbReference type="ARBA" id="ARBA00023306"/>
    </source>
</evidence>
<comment type="subcellular location">
    <subcellularLocation>
        <location evidence="1">Nucleus</location>
    </subcellularLocation>
</comment>
<feature type="compositionally biased region" description="Basic and acidic residues" evidence="6">
    <location>
        <begin position="1276"/>
        <end position="1293"/>
    </location>
</feature>
<gene>
    <name evidence="7" type="ORF">BCON_0020g00330</name>
</gene>
<dbReference type="GO" id="GO:0051301">
    <property type="term" value="P:cell division"/>
    <property type="evidence" value="ECO:0007669"/>
    <property type="project" value="UniProtKB-KW"/>
</dbReference>
<keyword evidence="4" id="KW-0539">Nucleus</keyword>
<dbReference type="InterPro" id="IPR039776">
    <property type="entry name" value="Pds5"/>
</dbReference>
<evidence type="ECO:0000256" key="4">
    <source>
        <dbReference type="ARBA" id="ARBA00023242"/>
    </source>
</evidence>
<organism evidence="7 8">
    <name type="scientific">Botryotinia convoluta</name>
    <dbReference type="NCBI Taxonomy" id="54673"/>
    <lineage>
        <taxon>Eukaryota</taxon>
        <taxon>Fungi</taxon>
        <taxon>Dikarya</taxon>
        <taxon>Ascomycota</taxon>
        <taxon>Pezizomycotina</taxon>
        <taxon>Leotiomycetes</taxon>
        <taxon>Helotiales</taxon>
        <taxon>Sclerotiniaceae</taxon>
        <taxon>Botryotinia</taxon>
    </lineage>
</organism>
<evidence type="ECO:0000256" key="1">
    <source>
        <dbReference type="ARBA" id="ARBA00004123"/>
    </source>
</evidence>
<feature type="compositionally biased region" description="Basic residues" evidence="6">
    <location>
        <begin position="1389"/>
        <end position="1399"/>
    </location>
</feature>
<feature type="compositionally biased region" description="Basic residues" evidence="6">
    <location>
        <begin position="1438"/>
        <end position="1450"/>
    </location>
</feature>
<dbReference type="Pfam" id="PF20168">
    <property type="entry name" value="PDS5"/>
    <property type="match status" value="1"/>
</dbReference>
<feature type="compositionally biased region" description="Acidic residues" evidence="6">
    <location>
        <begin position="1671"/>
        <end position="1695"/>
    </location>
</feature>
<dbReference type="GO" id="GO:0007064">
    <property type="term" value="P:mitotic sister chromatid cohesion"/>
    <property type="evidence" value="ECO:0007669"/>
    <property type="project" value="InterPro"/>
</dbReference>
<keyword evidence="5" id="KW-0131">Cell cycle</keyword>
<dbReference type="Gene3D" id="1.25.10.10">
    <property type="entry name" value="Leucine-rich Repeat Variant"/>
    <property type="match status" value="1"/>
</dbReference>
<protein>
    <submittedName>
        <fullName evidence="7">Uncharacterized protein</fullName>
    </submittedName>
</protein>
<dbReference type="OrthoDB" id="200660at2759"/>
<reference evidence="7 8" key="1">
    <citation type="submission" date="2017-12" db="EMBL/GenBank/DDBJ databases">
        <title>Comparative genomics of Botrytis spp.</title>
        <authorList>
            <person name="Valero-Jimenez C.A."/>
            <person name="Tapia P."/>
            <person name="Veloso J."/>
            <person name="Silva-Moreno E."/>
            <person name="Staats M."/>
            <person name="Valdes J.H."/>
            <person name="Van Kan J.A.L."/>
        </authorList>
    </citation>
    <scope>NUCLEOTIDE SEQUENCE [LARGE SCALE GENOMIC DNA]</scope>
    <source>
        <strain evidence="7 8">MUCL11595</strain>
    </source>
</reference>
<feature type="compositionally biased region" description="Acidic residues" evidence="6">
    <location>
        <begin position="1468"/>
        <end position="1492"/>
    </location>
</feature>
<feature type="compositionally biased region" description="Acidic residues" evidence="6">
    <location>
        <begin position="1524"/>
        <end position="1541"/>
    </location>
</feature>
<keyword evidence="8" id="KW-1185">Reference proteome</keyword>
<feature type="compositionally biased region" description="Acidic residues" evidence="6">
    <location>
        <begin position="1332"/>
        <end position="1341"/>
    </location>
</feature>
<feature type="compositionally biased region" description="Basic and acidic residues" evidence="6">
    <location>
        <begin position="1710"/>
        <end position="1729"/>
    </location>
</feature>
<evidence type="ECO:0000256" key="6">
    <source>
        <dbReference type="SAM" id="MobiDB-lite"/>
    </source>
</evidence>
<keyword evidence="2" id="KW-0132">Cell division</keyword>
<accession>A0A4Z1ISS2</accession>
<proteinExistence type="predicted"/>
<evidence type="ECO:0000256" key="3">
    <source>
        <dbReference type="ARBA" id="ARBA00022776"/>
    </source>
</evidence>
<sequence length="1729" mass="191348">MAPRRGAIESPEPEEPSTSLVFNEALSWRAGKPIATETLLKRLKKLASELRDMDQEEIDKSSLTVVAKELAAQNLLNHKDNGVRAWTACCLVDILKLCAPDAPYTSSQVKNIFTFFVGIILPALANPSHPYNTEHKYVLSSLSEVKSIVLMTDLPNAEDLMLHLFSTFFDICSGSLKSSTDEQISKDVEYNMSQCLVTLVDEAPVVGAPVIDIIVAQFLRAATPGGGKGKHGAKADDKQSTLLLKDLPEAYNMAKTICNDCSDKMSRYVSQYFNDVMMEVSTSGGKSNGHRKDDADSDGDDAPTGPSDQDLKELEKAHRLLRELWRASPSVLQNVIPQVEAELSAENIQLRLLATETLGDIISGIGAAGPPPLPNMDPAAYPPVRLDDYPVTPITSILVKPSSPQSFSQTHPSVWHSFIGRKNDKSPVIRSAWTTAIGRILVTEAGGIGLNREDEVALVKSLAEKLNDPDEKVRIAAVKAVASFNLVDIMEKLVPNGPVVKSGSVLSNLADRARDRKPAVRAEAMTTLGTIWGVATGEIAAGNESVIASLGAIPSRIFEGFFANDLELNVVLDHVMFEQLLPLTYPPSKAKISKNGASQSQLSSDEPFDADKIRAERILLLVRSLDPKPKKAFFAIQARTKSYSDVLAAYIKKCEDFNGGVTEGDTADVKQKLGAVIEYLLQFLPDPLRTSQDLHKYAKLHDRRTYQLLRYTMDPKSDFKTVHNAIKEFSKRIEAAPNAPAGLLDTLTPIIYRSAFLVYNRSHLPAILQFSRTDDKGLGATAQEVMNEISEKNPQVLTANIKELCKTLEDEAPTETKENDPGTVATLKACAVFAKSKTESKSLPKDRKFAQTLVSYASFGTPPRAAKYAITLLMAATDRKEMHVKDLLEKSTKEWKYGEGHFLTKLAAISQLQLLSPKIADDFSDEILEITTQELLLQVRTPAKDTDPKWQNDDELDEECQAKCWALKILVNRLRTVEETEVKTVAQPVFKVLNKLIVDNGELSKQQDTPRHHKSRLRLLAAQLMLKLCTTPIFDEILAPAQFDRLSFVAQDEHPNVRKAFIEKLQKYLVKDKLPDRFYTIIFLTAFEPEINFKNSIITWIRSRAKVFVDSKTMVLEKTLPRLLSLLAHHPDYSTDPAELIDHARYILYYVSSVASEDNLGLIYKYAQSVKQARDAINPAESENLYVLSDLTQAVIQKWEAKKGWTMQSYPAKVRVPAKLFGALQSHSIAQEIAEKNYIPEELDEELDKLVRNADKKKSQKRKSIDDSSLPTAKKQKSEGRPKSTASKKERVVKTPKPKKIKEPRTPAISSAERRKSGRGVASAKKSYIDRDDSEDEDEMLEGVSKWDYFDEDGNRVEPEEEDEESDAEQEEDAGDVEEEEEPVPKSTGKGRGKPKAKTPQKSTRIVEDAEQSDVVMEDEVEPQAESEAEPTPPQPKRGSRTASAKKKQSPRVVPRAASSVTSPAPASEDEAEVEVNVEVEGQEDVDMEEEPVSSPPKRASRSTKATPKTKKSNGKKVAPREEAVEEEAQADIDNEVEAEAEAAVPTPSPKPAKSNARNARATGRGRSGRRGAKAASPEPEVEAEVEVEEEEEEEPPTADADVENGEEDVEMAESEVQAEIEEEVEEPEPKDNGKKTRGGKKTKLPVQTKEKPERQVLKPTRNTRGRAQEVAEEEVVEEDVEEEAAEEVEEEVEAAEVKESAKGGKGRKTKDVVGRGRNTRGELSDRMI</sequence>
<feature type="compositionally biased region" description="Acidic residues" evidence="6">
    <location>
        <begin position="1580"/>
        <end position="1627"/>
    </location>
</feature>
<dbReference type="GO" id="GO:0005634">
    <property type="term" value="C:nucleus"/>
    <property type="evidence" value="ECO:0007669"/>
    <property type="project" value="UniProtKB-SubCell"/>
</dbReference>
<keyword evidence="3" id="KW-0498">Mitosis</keyword>
<feature type="region of interest" description="Disordered" evidence="6">
    <location>
        <begin position="1254"/>
        <end position="1729"/>
    </location>
</feature>
<evidence type="ECO:0000313" key="7">
    <source>
        <dbReference type="EMBL" id="TGO62360.1"/>
    </source>
</evidence>
<comment type="caution">
    <text evidence="7">The sequence shown here is derived from an EMBL/GenBank/DDBJ whole genome shotgun (WGS) entry which is preliminary data.</text>
</comment>
<dbReference type="SUPFAM" id="SSF48371">
    <property type="entry name" value="ARM repeat"/>
    <property type="match status" value="1"/>
</dbReference>